<dbReference type="InterPro" id="IPR025333">
    <property type="entry name" value="DUF4239"/>
</dbReference>
<evidence type="ECO:0000313" key="3">
    <source>
        <dbReference type="Proteomes" id="UP001500827"/>
    </source>
</evidence>
<protein>
    <recommendedName>
        <fullName evidence="4">DUF4239 domain-containing protein</fullName>
    </recommendedName>
</protein>
<evidence type="ECO:0000256" key="1">
    <source>
        <dbReference type="SAM" id="Phobius"/>
    </source>
</evidence>
<dbReference type="RefSeq" id="WP_344700339.1">
    <property type="nucleotide sequence ID" value="NZ_BAABBM010000001.1"/>
</dbReference>
<keyword evidence="3" id="KW-1185">Reference proteome</keyword>
<keyword evidence="1" id="KW-0472">Membrane</keyword>
<organism evidence="2 3">
    <name type="scientific">Sphingomonas limnosediminicola</name>
    <dbReference type="NCBI Taxonomy" id="940133"/>
    <lineage>
        <taxon>Bacteria</taxon>
        <taxon>Pseudomonadati</taxon>
        <taxon>Pseudomonadota</taxon>
        <taxon>Alphaproteobacteria</taxon>
        <taxon>Sphingomonadales</taxon>
        <taxon>Sphingomonadaceae</taxon>
        <taxon>Sphingomonas</taxon>
    </lineage>
</organism>
<dbReference type="EMBL" id="BAABBM010000001">
    <property type="protein sequence ID" value="GAA3908270.1"/>
    <property type="molecule type" value="Genomic_DNA"/>
</dbReference>
<evidence type="ECO:0008006" key="4">
    <source>
        <dbReference type="Google" id="ProtNLM"/>
    </source>
</evidence>
<comment type="caution">
    <text evidence="2">The sequence shown here is derived from an EMBL/GenBank/DDBJ whole genome shotgun (WGS) entry which is preliminary data.</text>
</comment>
<name>A0ABP7LVN0_9SPHN</name>
<keyword evidence="1" id="KW-0812">Transmembrane</keyword>
<evidence type="ECO:0000313" key="2">
    <source>
        <dbReference type="EMBL" id="GAA3908270.1"/>
    </source>
</evidence>
<dbReference type="Pfam" id="PF14023">
    <property type="entry name" value="Bestrophin-like"/>
    <property type="match status" value="1"/>
</dbReference>
<reference evidence="3" key="1">
    <citation type="journal article" date="2019" name="Int. J. Syst. Evol. Microbiol.">
        <title>The Global Catalogue of Microorganisms (GCM) 10K type strain sequencing project: providing services to taxonomists for standard genome sequencing and annotation.</title>
        <authorList>
            <consortium name="The Broad Institute Genomics Platform"/>
            <consortium name="The Broad Institute Genome Sequencing Center for Infectious Disease"/>
            <person name="Wu L."/>
            <person name="Ma J."/>
        </authorList>
    </citation>
    <scope>NUCLEOTIDE SEQUENCE [LARGE SCALE GENOMIC DNA]</scope>
    <source>
        <strain evidence="3">JCM 17543</strain>
    </source>
</reference>
<feature type="transmembrane region" description="Helical" evidence="1">
    <location>
        <begin position="213"/>
        <end position="234"/>
    </location>
</feature>
<feature type="transmembrane region" description="Helical" evidence="1">
    <location>
        <begin position="185"/>
        <end position="207"/>
    </location>
</feature>
<accession>A0ABP7LVN0</accession>
<sequence length="269" mass="29950">MSELILKVIPFWLFGLLLVSACVIASELGRVVRRKLPSRPDADFPSDIQGYVVGAVFGLLALLMALTFSIAINRYDERRGWVAQEANAINTTFLRASLLDEPFRTQIQSTLRMYAHSRISPDGIWDERMNARLAQSHQIQDRLWNEAHAALYPIRTTELASYFVVSLNETLDIGTRRELAGRTHIPARIFNSLLLYLLGASFILGFVTGSGSIQARLTFAVLFILFAIAIMMIVDLDSAQAGAIRVPQTAMKDLVTALDKVKLEPGRAE</sequence>
<feature type="transmembrane region" description="Helical" evidence="1">
    <location>
        <begin position="49"/>
        <end position="72"/>
    </location>
</feature>
<dbReference type="PROSITE" id="PS51257">
    <property type="entry name" value="PROKAR_LIPOPROTEIN"/>
    <property type="match status" value="1"/>
</dbReference>
<keyword evidence="1" id="KW-1133">Transmembrane helix</keyword>
<gene>
    <name evidence="2" type="ORF">GCM10022276_28280</name>
</gene>
<dbReference type="Proteomes" id="UP001500827">
    <property type="component" value="Unassembled WGS sequence"/>
</dbReference>
<proteinExistence type="predicted"/>